<reference evidence="1 2" key="1">
    <citation type="journal article" date="2012" name="BMC Genomics">
        <title>Comparative genomic analysis and phylogenetic position of Theileria equi.</title>
        <authorList>
            <person name="Kappmeyer L.S."/>
            <person name="Thiagarajan M."/>
            <person name="Herndon D.R."/>
            <person name="Ramsay J.D."/>
            <person name="Caler E."/>
            <person name="Djikeng A."/>
            <person name="Gillespie J.J."/>
            <person name="Lau A.O."/>
            <person name="Roalson E.H."/>
            <person name="Silva J.C."/>
            <person name="Silva M.G."/>
            <person name="Suarez C.E."/>
            <person name="Ueti M.W."/>
            <person name="Nene V.M."/>
            <person name="Mealey R.H."/>
            <person name="Knowles D.P."/>
            <person name="Brayton K.A."/>
        </authorList>
    </citation>
    <scope>NUCLEOTIDE SEQUENCE [LARGE SCALE GENOMIC DNA]</scope>
    <source>
        <strain evidence="1 2">WA</strain>
    </source>
</reference>
<name>L0AXV7_THEEQ</name>
<dbReference type="RefSeq" id="XP_004829415.1">
    <property type="nucleotide sequence ID" value="XM_004829358.1"/>
</dbReference>
<dbReference type="AlphaFoldDB" id="L0AXV7"/>
<gene>
    <name evidence="1" type="ORF">BEWA_025980</name>
</gene>
<proteinExistence type="predicted"/>
<protein>
    <submittedName>
        <fullName evidence="1">Uncharacterized protein</fullName>
    </submittedName>
</protein>
<sequence>MIMHYCGVGLHVFVIITQRSYNKQFHKVPANREELLKHELELPENKFAFT</sequence>
<dbReference type="Proteomes" id="UP000031512">
    <property type="component" value="Chromosome 1"/>
</dbReference>
<keyword evidence="2" id="KW-1185">Reference proteome</keyword>
<dbReference type="KEGG" id="beq:BEWA_025980"/>
<dbReference type="GeneID" id="15806904"/>
<dbReference type="EMBL" id="CP001669">
    <property type="protein sequence ID" value="AFZ79749.1"/>
    <property type="molecule type" value="Genomic_DNA"/>
</dbReference>
<evidence type="ECO:0000313" key="1">
    <source>
        <dbReference type="EMBL" id="AFZ79749.1"/>
    </source>
</evidence>
<organism evidence="1 2">
    <name type="scientific">Theileria equi strain WA</name>
    <dbReference type="NCBI Taxonomy" id="1537102"/>
    <lineage>
        <taxon>Eukaryota</taxon>
        <taxon>Sar</taxon>
        <taxon>Alveolata</taxon>
        <taxon>Apicomplexa</taxon>
        <taxon>Aconoidasida</taxon>
        <taxon>Piroplasmida</taxon>
        <taxon>Theileriidae</taxon>
        <taxon>Theileria</taxon>
    </lineage>
</organism>
<accession>L0AXV7</accession>
<evidence type="ECO:0000313" key="2">
    <source>
        <dbReference type="Proteomes" id="UP000031512"/>
    </source>
</evidence>
<dbReference type="VEuPathDB" id="PiroplasmaDB:BEWA_025980"/>